<reference evidence="1 2" key="1">
    <citation type="submission" date="2020-04" db="EMBL/GenBank/DDBJ databases">
        <title>Thermobifida alba genome sequencing and assembly.</title>
        <authorList>
            <person name="Luzics S."/>
            <person name="Horvath B."/>
            <person name="Nagy I."/>
            <person name="Toth A."/>
            <person name="Nagy I."/>
            <person name="Kukolya J."/>
        </authorList>
    </citation>
    <scope>NUCLEOTIDE SEQUENCE [LARGE SCALE GENOMIC DNA]</scope>
    <source>
        <strain evidence="1 2">DSM 43795</strain>
    </source>
</reference>
<proteinExistence type="predicted"/>
<gene>
    <name evidence="1" type="ORF">FOF52_01070</name>
</gene>
<dbReference type="Proteomes" id="UP000832041">
    <property type="component" value="Chromosome"/>
</dbReference>
<dbReference type="EMBL" id="CP051627">
    <property type="protein sequence ID" value="UPT23256.1"/>
    <property type="molecule type" value="Genomic_DNA"/>
</dbReference>
<evidence type="ECO:0000313" key="1">
    <source>
        <dbReference type="EMBL" id="UPT23256.1"/>
    </source>
</evidence>
<evidence type="ECO:0000313" key="2">
    <source>
        <dbReference type="Proteomes" id="UP000832041"/>
    </source>
</evidence>
<keyword evidence="2" id="KW-1185">Reference proteome</keyword>
<protein>
    <submittedName>
        <fullName evidence="1">DUF2795 domain-containing protein</fullName>
    </submittedName>
</protein>
<sequence length="67" mass="7111">MSDPTFVEVQKALSGIDYPADRDALVSHAREHGAADRVLAALRGVADRRYSGPDEVSRAVSEASGGR</sequence>
<organism evidence="1 2">
    <name type="scientific">Thermobifida alba</name>
    <name type="common">Thermomonospora alba</name>
    <dbReference type="NCBI Taxonomy" id="53522"/>
    <lineage>
        <taxon>Bacteria</taxon>
        <taxon>Bacillati</taxon>
        <taxon>Actinomycetota</taxon>
        <taxon>Actinomycetes</taxon>
        <taxon>Streptosporangiales</taxon>
        <taxon>Nocardiopsidaceae</taxon>
        <taxon>Thermobifida</taxon>
    </lineage>
</organism>
<dbReference type="Pfam" id="PF11387">
    <property type="entry name" value="DUF2795"/>
    <property type="match status" value="1"/>
</dbReference>
<accession>A0ABY4L8R3</accession>
<name>A0ABY4L8R3_THEAE</name>
<dbReference type="InterPro" id="IPR021527">
    <property type="entry name" value="DUF2795"/>
</dbReference>